<reference evidence="8 9" key="1">
    <citation type="submission" date="2020-02" db="EMBL/GenBank/DDBJ databases">
        <title>Genome analysis of Thermosulfuriphilus ammonigenes ST65T, an anaerobic thermophilic chemolithoautotrophic bacterium isolated from a deep-sea hydrothermal vent.</title>
        <authorList>
            <person name="Slobodkina G."/>
            <person name="Allioux M."/>
            <person name="Merkel A."/>
            <person name="Alain K."/>
            <person name="Jebbar M."/>
            <person name="Slobodkin A."/>
        </authorList>
    </citation>
    <scope>NUCLEOTIDE SEQUENCE [LARGE SCALE GENOMIC DNA]</scope>
    <source>
        <strain evidence="8 9">ST65</strain>
    </source>
</reference>
<dbReference type="SUPFAM" id="SSF161098">
    <property type="entry name" value="MetI-like"/>
    <property type="match status" value="1"/>
</dbReference>
<dbReference type="InterPro" id="IPR050901">
    <property type="entry name" value="BP-dep_ABC_trans_perm"/>
</dbReference>
<evidence type="ECO:0000313" key="9">
    <source>
        <dbReference type="Proteomes" id="UP000502179"/>
    </source>
</evidence>
<proteinExistence type="inferred from homology"/>
<evidence type="ECO:0000256" key="3">
    <source>
        <dbReference type="ARBA" id="ARBA00022475"/>
    </source>
</evidence>
<dbReference type="EMBL" id="CP048877">
    <property type="protein sequence ID" value="QIJ72083.1"/>
    <property type="molecule type" value="Genomic_DNA"/>
</dbReference>
<evidence type="ECO:0000256" key="6">
    <source>
        <dbReference type="ARBA" id="ARBA00023136"/>
    </source>
</evidence>
<keyword evidence="4 7" id="KW-0812">Transmembrane</keyword>
<dbReference type="CDD" id="cd06261">
    <property type="entry name" value="TM_PBP2"/>
    <property type="match status" value="1"/>
</dbReference>
<dbReference type="PROSITE" id="PS50928">
    <property type="entry name" value="ABC_TM1"/>
    <property type="match status" value="1"/>
</dbReference>
<dbReference type="GO" id="GO:0005886">
    <property type="term" value="C:plasma membrane"/>
    <property type="evidence" value="ECO:0007669"/>
    <property type="project" value="UniProtKB-SubCell"/>
</dbReference>
<dbReference type="InterPro" id="IPR000515">
    <property type="entry name" value="MetI-like"/>
</dbReference>
<evidence type="ECO:0000256" key="2">
    <source>
        <dbReference type="ARBA" id="ARBA00022448"/>
    </source>
</evidence>
<dbReference type="PANTHER" id="PTHR32243">
    <property type="entry name" value="MALTOSE TRANSPORT SYSTEM PERMEASE-RELATED"/>
    <property type="match status" value="1"/>
</dbReference>
<dbReference type="Pfam" id="PF00528">
    <property type="entry name" value="BPD_transp_1"/>
    <property type="match status" value="1"/>
</dbReference>
<feature type="transmembrane region" description="Helical" evidence="7">
    <location>
        <begin position="240"/>
        <end position="258"/>
    </location>
</feature>
<feature type="transmembrane region" description="Helical" evidence="7">
    <location>
        <begin position="69"/>
        <end position="91"/>
    </location>
</feature>
<dbReference type="RefSeq" id="WP_166032300.1">
    <property type="nucleotide sequence ID" value="NZ_CP048877.1"/>
</dbReference>
<dbReference type="Proteomes" id="UP000502179">
    <property type="component" value="Chromosome"/>
</dbReference>
<gene>
    <name evidence="8" type="ORF">G4V39_07290</name>
</gene>
<sequence length="273" mass="30612">MRQLPLIVIAGVIILFSLFPFYWTVVTAIKPPEAVFELPPTYWPRQWSLENFEKVFIKRPFGRYVANSILVATGATGLCLTGASILAAYLRRLSVVRALWLQRWLLVLAIIPPTVLVIPIFWVIHSLGLINHPLGLVLSYTILNLPFAVWILYAGFSRIPRELDEAARVDGLSFWEILWYVLLPLGRPSLAVCAALVFIFCWNEFLIALTLMPDEKHYTVPVGVAMLSGSSVYEIPWGEINAAVTITTLPVILMVVLLKRWILEGLTSGAIKG</sequence>
<evidence type="ECO:0000256" key="7">
    <source>
        <dbReference type="RuleBase" id="RU363032"/>
    </source>
</evidence>
<feature type="transmembrane region" description="Helical" evidence="7">
    <location>
        <begin position="177"/>
        <end position="200"/>
    </location>
</feature>
<dbReference type="PANTHER" id="PTHR32243:SF18">
    <property type="entry name" value="INNER MEMBRANE ABC TRANSPORTER PERMEASE PROTEIN YCJP"/>
    <property type="match status" value="1"/>
</dbReference>
<keyword evidence="5 7" id="KW-1133">Transmembrane helix</keyword>
<comment type="similarity">
    <text evidence="7">Belongs to the binding-protein-dependent transport system permease family.</text>
</comment>
<keyword evidence="2 7" id="KW-0813">Transport</keyword>
<dbReference type="KEGG" id="tav:G4V39_07290"/>
<name>A0A6G7PXE3_9BACT</name>
<dbReference type="InterPro" id="IPR035906">
    <property type="entry name" value="MetI-like_sf"/>
</dbReference>
<evidence type="ECO:0000256" key="1">
    <source>
        <dbReference type="ARBA" id="ARBA00004651"/>
    </source>
</evidence>
<accession>A0A6G7PXE3</accession>
<protein>
    <submittedName>
        <fullName evidence="8">Carbohydrate ABC transporter permease</fullName>
    </submittedName>
</protein>
<evidence type="ECO:0000256" key="4">
    <source>
        <dbReference type="ARBA" id="ARBA00022692"/>
    </source>
</evidence>
<dbReference type="Gene3D" id="1.10.3720.10">
    <property type="entry name" value="MetI-like"/>
    <property type="match status" value="1"/>
</dbReference>
<dbReference type="AlphaFoldDB" id="A0A6G7PXE3"/>
<keyword evidence="6 7" id="KW-0472">Membrane</keyword>
<dbReference type="GO" id="GO:0055085">
    <property type="term" value="P:transmembrane transport"/>
    <property type="evidence" value="ECO:0007669"/>
    <property type="project" value="InterPro"/>
</dbReference>
<feature type="transmembrane region" description="Helical" evidence="7">
    <location>
        <begin position="7"/>
        <end position="29"/>
    </location>
</feature>
<keyword evidence="3" id="KW-1003">Cell membrane</keyword>
<keyword evidence="9" id="KW-1185">Reference proteome</keyword>
<comment type="subcellular location">
    <subcellularLocation>
        <location evidence="1 7">Cell membrane</location>
        <topology evidence="1 7">Multi-pass membrane protein</topology>
    </subcellularLocation>
</comment>
<feature type="transmembrane region" description="Helical" evidence="7">
    <location>
        <begin position="103"/>
        <end position="124"/>
    </location>
</feature>
<evidence type="ECO:0000256" key="5">
    <source>
        <dbReference type="ARBA" id="ARBA00022989"/>
    </source>
</evidence>
<evidence type="ECO:0000313" key="8">
    <source>
        <dbReference type="EMBL" id="QIJ72083.1"/>
    </source>
</evidence>
<feature type="transmembrane region" description="Helical" evidence="7">
    <location>
        <begin position="136"/>
        <end position="156"/>
    </location>
</feature>
<organism evidence="8 9">
    <name type="scientific">Thermosulfuriphilus ammonigenes</name>
    <dbReference type="NCBI Taxonomy" id="1936021"/>
    <lineage>
        <taxon>Bacteria</taxon>
        <taxon>Pseudomonadati</taxon>
        <taxon>Thermodesulfobacteriota</taxon>
        <taxon>Thermodesulfobacteria</taxon>
        <taxon>Thermodesulfobacteriales</taxon>
        <taxon>Thermodesulfobacteriaceae</taxon>
        <taxon>Thermosulfuriphilus</taxon>
    </lineage>
</organism>